<feature type="compositionally biased region" description="Gly residues" evidence="1">
    <location>
        <begin position="153"/>
        <end position="174"/>
    </location>
</feature>
<feature type="region of interest" description="Disordered" evidence="1">
    <location>
        <begin position="1"/>
        <end position="51"/>
    </location>
</feature>
<gene>
    <name evidence="3" type="ORF">CALCODRAFT_480793</name>
</gene>
<feature type="region of interest" description="Disordered" evidence="1">
    <location>
        <begin position="125"/>
        <end position="174"/>
    </location>
</feature>
<feature type="compositionally biased region" description="Pro residues" evidence="1">
    <location>
        <begin position="30"/>
        <end position="50"/>
    </location>
</feature>
<feature type="region of interest" description="Disordered" evidence="1">
    <location>
        <begin position="203"/>
        <end position="228"/>
    </location>
</feature>
<evidence type="ECO:0000256" key="2">
    <source>
        <dbReference type="SAM" id="Phobius"/>
    </source>
</evidence>
<organism evidence="3 4">
    <name type="scientific">Calocera cornea HHB12733</name>
    <dbReference type="NCBI Taxonomy" id="1353952"/>
    <lineage>
        <taxon>Eukaryota</taxon>
        <taxon>Fungi</taxon>
        <taxon>Dikarya</taxon>
        <taxon>Basidiomycota</taxon>
        <taxon>Agaricomycotina</taxon>
        <taxon>Dacrymycetes</taxon>
        <taxon>Dacrymycetales</taxon>
        <taxon>Dacrymycetaceae</taxon>
        <taxon>Calocera</taxon>
    </lineage>
</organism>
<evidence type="ECO:0000256" key="1">
    <source>
        <dbReference type="SAM" id="MobiDB-lite"/>
    </source>
</evidence>
<feature type="transmembrane region" description="Helical" evidence="2">
    <location>
        <begin position="283"/>
        <end position="302"/>
    </location>
</feature>
<sequence>MPGIRALVPKRWSKKSKKTTTTTTTAASPSPAPAPTPTPTPAPAPTPAPGPSYAVPYGLGCTIPAGAFHRVNKGKKVAREPRILPDITVPSPAVLADSAVSAWAAEMVPMSTLAANELTAMQGGPSIKTEAEPVGKEEGADEQQEKKKPAAAGGEGARAGGGGEGSRWAGGMGETAAGVGGGAAAGGMGEGGAGARAAAPVGVGDGLRTPREVEGAESSQATIALTDPRPPLPDFWDFAPSEYFELDRDLARRGKRNGGVGVDYLYGGPAAFGRAGWVVLGQLWLHMHMWLPAIGGFFSAVWAYGFDFWAIVSCLFGCIVYVLFFCFALLWSVLKALWPYRNMIMFVIGICVFLYLAFHVNVVAICIGFLKGIPGWISTKSSAKPAA</sequence>
<reference evidence="3 4" key="1">
    <citation type="journal article" date="2016" name="Mol. Biol. Evol.">
        <title>Comparative Genomics of Early-Diverging Mushroom-Forming Fungi Provides Insights into the Origins of Lignocellulose Decay Capabilities.</title>
        <authorList>
            <person name="Nagy L.G."/>
            <person name="Riley R."/>
            <person name="Tritt A."/>
            <person name="Adam C."/>
            <person name="Daum C."/>
            <person name="Floudas D."/>
            <person name="Sun H."/>
            <person name="Yadav J.S."/>
            <person name="Pangilinan J."/>
            <person name="Larsson K.H."/>
            <person name="Matsuura K."/>
            <person name="Barry K."/>
            <person name="Labutti K."/>
            <person name="Kuo R."/>
            <person name="Ohm R.A."/>
            <person name="Bhattacharya S.S."/>
            <person name="Shirouzu T."/>
            <person name="Yoshinaga Y."/>
            <person name="Martin F.M."/>
            <person name="Grigoriev I.V."/>
            <person name="Hibbett D.S."/>
        </authorList>
    </citation>
    <scope>NUCLEOTIDE SEQUENCE [LARGE SCALE GENOMIC DNA]</scope>
    <source>
        <strain evidence="3 4">HHB12733</strain>
    </source>
</reference>
<keyword evidence="2" id="KW-0812">Transmembrane</keyword>
<protein>
    <submittedName>
        <fullName evidence="3">Uncharacterized protein</fullName>
    </submittedName>
</protein>
<proteinExistence type="predicted"/>
<evidence type="ECO:0000313" key="3">
    <source>
        <dbReference type="EMBL" id="KZT60270.1"/>
    </source>
</evidence>
<keyword evidence="2" id="KW-1133">Transmembrane helix</keyword>
<dbReference type="Proteomes" id="UP000076842">
    <property type="component" value="Unassembled WGS sequence"/>
</dbReference>
<dbReference type="AlphaFoldDB" id="A0A165I8S7"/>
<accession>A0A165I8S7</accession>
<dbReference type="EMBL" id="KV423932">
    <property type="protein sequence ID" value="KZT60270.1"/>
    <property type="molecule type" value="Genomic_DNA"/>
</dbReference>
<evidence type="ECO:0000313" key="4">
    <source>
        <dbReference type="Proteomes" id="UP000076842"/>
    </source>
</evidence>
<name>A0A165I8S7_9BASI</name>
<feature type="transmembrane region" description="Helical" evidence="2">
    <location>
        <begin position="308"/>
        <end position="331"/>
    </location>
</feature>
<dbReference type="InParanoid" id="A0A165I8S7"/>
<feature type="compositionally biased region" description="Low complexity" evidence="1">
    <location>
        <begin position="19"/>
        <end position="29"/>
    </location>
</feature>
<dbReference type="OrthoDB" id="3414814at2759"/>
<feature type="transmembrane region" description="Helical" evidence="2">
    <location>
        <begin position="343"/>
        <end position="370"/>
    </location>
</feature>
<feature type="compositionally biased region" description="Basic and acidic residues" evidence="1">
    <location>
        <begin position="129"/>
        <end position="148"/>
    </location>
</feature>
<keyword evidence="4" id="KW-1185">Reference proteome</keyword>
<keyword evidence="2" id="KW-0472">Membrane</keyword>